<reference evidence="2" key="1">
    <citation type="submission" date="2016-10" db="EMBL/GenBank/DDBJ databases">
        <authorList>
            <person name="Varghese N."/>
            <person name="Submissions S."/>
        </authorList>
    </citation>
    <scope>NUCLEOTIDE SEQUENCE [LARGE SCALE GENOMIC DNA]</scope>
    <source>
        <strain evidence="2">DSM 5918</strain>
    </source>
</reference>
<dbReference type="Proteomes" id="UP000198635">
    <property type="component" value="Unassembled WGS sequence"/>
</dbReference>
<dbReference type="RefSeq" id="WP_092372986.1">
    <property type="nucleotide sequence ID" value="NZ_FORX01000003.1"/>
</dbReference>
<dbReference type="STRING" id="52560.SAMN04488082_103131"/>
<sequence>MNTVDTLPRDPACAALLRCRAEDMDADGAWLFWSNPPSPALYRSLKDHGQLVPVLVDGKGARPVLVAGAARVVALAELDREILCMDLGLLSAEDRGLAYVQSNAGAELSDGQLVLALRYFNALPDVNMERVLETLGIEARSKRLRLIRSWLTLPARWDALLVAGAVPLACADVLEAFAADDLEALEALFATLSWSRGNAVNVLTWIREIRARDGVSVAQVLEDAGLREILAAGLSPKDAMTRILHEIRLRRYPVLSDMERDFIDTVRRVSAGTRWRIVQPDVFESNAVELSVRLTSPDGLRAVSAELARIAAREDLDSLFPLGGK</sequence>
<protein>
    <submittedName>
        <fullName evidence="1">Chromosome partitioning protein, ParB family</fullName>
    </submittedName>
</protein>
<dbReference type="AlphaFoldDB" id="A0A1I3RE23"/>
<proteinExistence type="predicted"/>
<accession>A0A1I3RE23</accession>
<dbReference type="OrthoDB" id="5449294at2"/>
<organism evidence="1 2">
    <name type="scientific">Desulfomicrobium apsheronum</name>
    <dbReference type="NCBI Taxonomy" id="52560"/>
    <lineage>
        <taxon>Bacteria</taxon>
        <taxon>Pseudomonadati</taxon>
        <taxon>Thermodesulfobacteriota</taxon>
        <taxon>Desulfovibrionia</taxon>
        <taxon>Desulfovibrionales</taxon>
        <taxon>Desulfomicrobiaceae</taxon>
        <taxon>Desulfomicrobium</taxon>
    </lineage>
</organism>
<dbReference type="EMBL" id="FORX01000003">
    <property type="protein sequence ID" value="SFJ44485.1"/>
    <property type="molecule type" value="Genomic_DNA"/>
</dbReference>
<keyword evidence="2" id="KW-1185">Reference proteome</keyword>
<gene>
    <name evidence="1" type="ORF">SAMN04488082_103131</name>
</gene>
<evidence type="ECO:0000313" key="2">
    <source>
        <dbReference type="Proteomes" id="UP000198635"/>
    </source>
</evidence>
<name>A0A1I3RE23_9BACT</name>
<evidence type="ECO:0000313" key="1">
    <source>
        <dbReference type="EMBL" id="SFJ44485.1"/>
    </source>
</evidence>